<dbReference type="NCBIfam" id="TIGR00121">
    <property type="entry name" value="birA_ligase"/>
    <property type="match status" value="1"/>
</dbReference>
<dbReference type="Pfam" id="PF03099">
    <property type="entry name" value="BPL_LplA_LipB"/>
    <property type="match status" value="1"/>
</dbReference>
<keyword evidence="1 5" id="KW-0436">Ligase</keyword>
<dbReference type="EC" id="6.3.4.15" evidence="3"/>
<evidence type="ECO:0000259" key="4">
    <source>
        <dbReference type="PROSITE" id="PS51733"/>
    </source>
</evidence>
<evidence type="ECO:0000256" key="3">
    <source>
        <dbReference type="ARBA" id="ARBA00024227"/>
    </source>
</evidence>
<dbReference type="PANTHER" id="PTHR12835:SF5">
    <property type="entry name" value="BIOTIN--PROTEIN LIGASE"/>
    <property type="match status" value="1"/>
</dbReference>
<dbReference type="PANTHER" id="PTHR12835">
    <property type="entry name" value="BIOTIN PROTEIN LIGASE"/>
    <property type="match status" value="1"/>
</dbReference>
<dbReference type="Gene3D" id="3.30.930.10">
    <property type="entry name" value="Bira Bifunctional Protein, Domain 2"/>
    <property type="match status" value="1"/>
</dbReference>
<protein>
    <recommendedName>
        <fullName evidence="3">biotin--[biotin carboxyl-carrier protein] ligase</fullName>
        <ecNumber evidence="3">6.3.4.15</ecNumber>
    </recommendedName>
</protein>
<dbReference type="RefSeq" id="WP_185253968.1">
    <property type="nucleotide sequence ID" value="NZ_JACKXE010000001.1"/>
</dbReference>
<evidence type="ECO:0000256" key="1">
    <source>
        <dbReference type="ARBA" id="ARBA00022598"/>
    </source>
</evidence>
<evidence type="ECO:0000313" key="6">
    <source>
        <dbReference type="Proteomes" id="UP000523955"/>
    </source>
</evidence>
<dbReference type="EMBL" id="JACKXE010000001">
    <property type="protein sequence ID" value="MBB6628963.1"/>
    <property type="molecule type" value="Genomic_DNA"/>
</dbReference>
<dbReference type="InterPro" id="IPR045864">
    <property type="entry name" value="aa-tRNA-synth_II/BPL/LPL"/>
</dbReference>
<gene>
    <name evidence="5" type="ORF">H5V45_16680</name>
</gene>
<evidence type="ECO:0000313" key="5">
    <source>
        <dbReference type="EMBL" id="MBB6628963.1"/>
    </source>
</evidence>
<dbReference type="SUPFAM" id="SSF55681">
    <property type="entry name" value="Class II aaRS and biotin synthetases"/>
    <property type="match status" value="1"/>
</dbReference>
<dbReference type="Gene3D" id="2.30.30.100">
    <property type="match status" value="1"/>
</dbReference>
<dbReference type="AlphaFoldDB" id="A0A7X0VD64"/>
<name>A0A7X0VD64_9ACTN</name>
<dbReference type="CDD" id="cd16442">
    <property type="entry name" value="BPL"/>
    <property type="match status" value="1"/>
</dbReference>
<dbReference type="GO" id="GO:0004077">
    <property type="term" value="F:biotin--[biotin carboxyl-carrier protein] ligase activity"/>
    <property type="evidence" value="ECO:0007669"/>
    <property type="project" value="UniProtKB-EC"/>
</dbReference>
<accession>A0A7X0VD64</accession>
<dbReference type="InterPro" id="IPR004143">
    <property type="entry name" value="BPL_LPL_catalytic"/>
</dbReference>
<dbReference type="Proteomes" id="UP000523955">
    <property type="component" value="Unassembled WGS sequence"/>
</dbReference>
<keyword evidence="2" id="KW-0092">Biotin</keyword>
<feature type="domain" description="BPL/LPL catalytic" evidence="4">
    <location>
        <begin position="7"/>
        <end position="192"/>
    </location>
</feature>
<reference evidence="5 6" key="1">
    <citation type="submission" date="2020-08" db="EMBL/GenBank/DDBJ databases">
        <authorList>
            <person name="Seo M.-J."/>
        </authorList>
    </citation>
    <scope>NUCLEOTIDE SEQUENCE [LARGE SCALE GENOMIC DNA]</scope>
    <source>
        <strain evidence="5 6">KIGAM211</strain>
    </source>
</reference>
<dbReference type="PROSITE" id="PS51733">
    <property type="entry name" value="BPL_LPL_CATALYTIC"/>
    <property type="match status" value="1"/>
</dbReference>
<comment type="caution">
    <text evidence="5">The sequence shown here is derived from an EMBL/GenBank/DDBJ whole genome shotgun (WGS) entry which is preliminary data.</text>
</comment>
<dbReference type="Pfam" id="PF02237">
    <property type="entry name" value="BPL_C"/>
    <property type="match status" value="1"/>
</dbReference>
<proteinExistence type="predicted"/>
<sequence>MTSDLPARPPLDVPRLTAAAAVEVVAATPSTNALAVARAREGAAEGLVVVTEHQTAGRGRLDRTWETPERAALTFSVLLRPEVPAARWPWLPLLTGYVVGEVLREHGADAGVKWPNDVLVGPLKLVGILVERVDSPSGPAAVVGIGINVTTTRAELPVETATSLALEGVDVDRSDLLLALVARLLGEYAAWQRDPGTTLRAAYEQACVTIGREVRVELPTGAPLTGTATGIDAGGRLLVRGPDGETAVGAGDVVHVRAVGGGSSGG</sequence>
<dbReference type="GO" id="GO:0005737">
    <property type="term" value="C:cytoplasm"/>
    <property type="evidence" value="ECO:0007669"/>
    <property type="project" value="TreeGrafter"/>
</dbReference>
<dbReference type="InterPro" id="IPR003142">
    <property type="entry name" value="BPL_C"/>
</dbReference>
<keyword evidence="6" id="KW-1185">Reference proteome</keyword>
<dbReference type="InterPro" id="IPR004408">
    <property type="entry name" value="Biotin_CoA_COase_ligase"/>
</dbReference>
<evidence type="ECO:0000256" key="2">
    <source>
        <dbReference type="ARBA" id="ARBA00023267"/>
    </source>
</evidence>
<organism evidence="5 6">
    <name type="scientific">Nocardioides luti</name>
    <dbReference type="NCBI Taxonomy" id="2761101"/>
    <lineage>
        <taxon>Bacteria</taxon>
        <taxon>Bacillati</taxon>
        <taxon>Actinomycetota</taxon>
        <taxon>Actinomycetes</taxon>
        <taxon>Propionibacteriales</taxon>
        <taxon>Nocardioidaceae</taxon>
        <taxon>Nocardioides</taxon>
    </lineage>
</organism>